<feature type="region of interest" description="Disordered" evidence="9">
    <location>
        <begin position="175"/>
        <end position="197"/>
    </location>
</feature>
<keyword evidence="4 8" id="KW-0805">Transcription regulation</keyword>
<evidence type="ECO:0000313" key="10">
    <source>
        <dbReference type="EMBL" id="KAL0950800.1"/>
    </source>
</evidence>
<evidence type="ECO:0000256" key="6">
    <source>
        <dbReference type="ARBA" id="ARBA00023242"/>
    </source>
</evidence>
<dbReference type="InterPro" id="IPR038566">
    <property type="entry name" value="Mediator_Med6_sf"/>
</dbReference>
<evidence type="ECO:0000256" key="9">
    <source>
        <dbReference type="SAM" id="MobiDB-lite"/>
    </source>
</evidence>
<reference evidence="11" key="1">
    <citation type="submission" date="2024-06" db="EMBL/GenBank/DDBJ databases">
        <title>Multi-omics analyses provide insights into the biosynthesis of the anticancer antibiotic pleurotin in Hohenbuehelia grisea.</title>
        <authorList>
            <person name="Weaver J.A."/>
            <person name="Alberti F."/>
        </authorList>
    </citation>
    <scope>NUCLEOTIDE SEQUENCE [LARGE SCALE GENOMIC DNA]</scope>
    <source>
        <strain evidence="11">T-177</strain>
    </source>
</reference>
<comment type="function">
    <text evidence="8">Component of the Mediator complex, a coactivator involved in the regulated transcription of nearly all RNA polymerase II-dependent genes. Mediator functions as a bridge to convey information from gene-specific regulatory proteins to the basal RNA polymerase II transcription machinery. Mediator is recruited to promoters by direct interactions with regulatory proteins and serves as a scaffold for the assembly of a functional preinitiation complex with RNA polymerase II and the general transcription factors.</text>
</comment>
<dbReference type="InterPro" id="IPR007018">
    <property type="entry name" value="Mediator_Med6"/>
</dbReference>
<dbReference type="PANTHER" id="PTHR13104">
    <property type="entry name" value="MED-6-RELATED"/>
    <property type="match status" value="1"/>
</dbReference>
<gene>
    <name evidence="8" type="primary">MED6</name>
    <name evidence="10" type="ORF">HGRIS_007565</name>
</gene>
<name>A0ABR3J6N1_9AGAR</name>
<feature type="compositionally biased region" description="Low complexity" evidence="9">
    <location>
        <begin position="282"/>
        <end position="292"/>
    </location>
</feature>
<comment type="subunit">
    <text evidence="8">Component of the Mediator complex.</text>
</comment>
<dbReference type="Pfam" id="PF04934">
    <property type="entry name" value="Med6"/>
    <property type="match status" value="1"/>
</dbReference>
<comment type="caution">
    <text evidence="10">The sequence shown here is derived from an EMBL/GenBank/DDBJ whole genome shotgun (WGS) entry which is preliminary data.</text>
</comment>
<comment type="subcellular location">
    <subcellularLocation>
        <location evidence="1 8">Nucleus</location>
    </subcellularLocation>
</comment>
<keyword evidence="8" id="KW-0010">Activator</keyword>
<evidence type="ECO:0000256" key="4">
    <source>
        <dbReference type="ARBA" id="ARBA00023015"/>
    </source>
</evidence>
<evidence type="ECO:0000256" key="1">
    <source>
        <dbReference type="ARBA" id="ARBA00004123"/>
    </source>
</evidence>
<dbReference type="Proteomes" id="UP001556367">
    <property type="component" value="Unassembled WGS sequence"/>
</dbReference>
<keyword evidence="11" id="KW-1185">Reference proteome</keyword>
<feature type="compositionally biased region" description="Low complexity" evidence="9">
    <location>
        <begin position="256"/>
        <end position="273"/>
    </location>
</feature>
<evidence type="ECO:0000256" key="3">
    <source>
        <dbReference type="ARBA" id="ARBA00020634"/>
    </source>
</evidence>
<sequence>MEADLFSEDPNESFFIFPEFLAAHQLATDDAVWDYFRSSGFWDTQCNNAILDMQTMYVGAQAQGLRGWNPEQDEQLKRFTGLEFSLVYRNPPLFWVIHKRERISPDEVRVLNVYFIMNDIIIPAPNIYSVISSRLYSTVSALQTSLDTLRSYRPDYTPHTGYVWPIGEPAFSDAATKNKKQETDTPGASANTESDMAASAGPISRHLGALGSTKRQQNHMLLYNAMMATGAHQRSIDPTGKFASAVANMQTSDTQGSPSAASPGPVVASTPAATPGPPKTPVPQEGAAPKGVPGAGKKKRKRTLVAGAQPS</sequence>
<feature type="compositionally biased region" description="Polar residues" evidence="9">
    <location>
        <begin position="184"/>
        <end position="194"/>
    </location>
</feature>
<proteinExistence type="inferred from homology"/>
<evidence type="ECO:0000256" key="5">
    <source>
        <dbReference type="ARBA" id="ARBA00023163"/>
    </source>
</evidence>
<evidence type="ECO:0000313" key="11">
    <source>
        <dbReference type="Proteomes" id="UP001556367"/>
    </source>
</evidence>
<evidence type="ECO:0000256" key="2">
    <source>
        <dbReference type="ARBA" id="ARBA00007526"/>
    </source>
</evidence>
<dbReference type="Gene3D" id="3.10.450.580">
    <property type="entry name" value="Mediator complex, subunit Med6"/>
    <property type="match status" value="1"/>
</dbReference>
<evidence type="ECO:0000256" key="7">
    <source>
        <dbReference type="ARBA" id="ARBA00031259"/>
    </source>
</evidence>
<keyword evidence="6 8" id="KW-0539">Nucleus</keyword>
<comment type="similarity">
    <text evidence="2 8">Belongs to the Mediator complex subunit 6 family.</text>
</comment>
<protein>
    <recommendedName>
        <fullName evidence="3 8">Mediator of RNA polymerase II transcription subunit 6</fullName>
    </recommendedName>
    <alternativeName>
        <fullName evidence="7 8">Mediator complex subunit 6</fullName>
    </alternativeName>
</protein>
<keyword evidence="5 8" id="KW-0804">Transcription</keyword>
<accession>A0ABR3J6N1</accession>
<organism evidence="10 11">
    <name type="scientific">Hohenbuehelia grisea</name>
    <dbReference type="NCBI Taxonomy" id="104357"/>
    <lineage>
        <taxon>Eukaryota</taxon>
        <taxon>Fungi</taxon>
        <taxon>Dikarya</taxon>
        <taxon>Basidiomycota</taxon>
        <taxon>Agaricomycotina</taxon>
        <taxon>Agaricomycetes</taxon>
        <taxon>Agaricomycetidae</taxon>
        <taxon>Agaricales</taxon>
        <taxon>Pleurotineae</taxon>
        <taxon>Pleurotaceae</taxon>
        <taxon>Hohenbuehelia</taxon>
    </lineage>
</organism>
<evidence type="ECO:0000256" key="8">
    <source>
        <dbReference type="RuleBase" id="RU364143"/>
    </source>
</evidence>
<dbReference type="EMBL" id="JASNQZ010000011">
    <property type="protein sequence ID" value="KAL0950800.1"/>
    <property type="molecule type" value="Genomic_DNA"/>
</dbReference>
<feature type="region of interest" description="Disordered" evidence="9">
    <location>
        <begin position="249"/>
        <end position="311"/>
    </location>
</feature>